<protein>
    <submittedName>
        <fullName evidence="1">Uncharacterized protein</fullName>
    </submittedName>
</protein>
<organism evidence="1">
    <name type="scientific">Anguilla anguilla</name>
    <name type="common">European freshwater eel</name>
    <name type="synonym">Muraena anguilla</name>
    <dbReference type="NCBI Taxonomy" id="7936"/>
    <lineage>
        <taxon>Eukaryota</taxon>
        <taxon>Metazoa</taxon>
        <taxon>Chordata</taxon>
        <taxon>Craniata</taxon>
        <taxon>Vertebrata</taxon>
        <taxon>Euteleostomi</taxon>
        <taxon>Actinopterygii</taxon>
        <taxon>Neopterygii</taxon>
        <taxon>Teleostei</taxon>
        <taxon>Anguilliformes</taxon>
        <taxon>Anguillidae</taxon>
        <taxon>Anguilla</taxon>
    </lineage>
</organism>
<evidence type="ECO:0000313" key="1">
    <source>
        <dbReference type="EMBL" id="JAH40948.1"/>
    </source>
</evidence>
<sequence length="49" mass="5346">MAKTMSGTSSGIVASDLENAVIFLFLFEGHFVRLPQVFKCSDLLSLVLL</sequence>
<dbReference type="EMBL" id="GBXM01067629">
    <property type="protein sequence ID" value="JAH40948.1"/>
    <property type="molecule type" value="Transcribed_RNA"/>
</dbReference>
<reference evidence="1" key="1">
    <citation type="submission" date="2014-11" db="EMBL/GenBank/DDBJ databases">
        <authorList>
            <person name="Amaro Gonzalez C."/>
        </authorList>
    </citation>
    <scope>NUCLEOTIDE SEQUENCE</scope>
</reference>
<reference evidence="1" key="2">
    <citation type="journal article" date="2015" name="Fish Shellfish Immunol.">
        <title>Early steps in the European eel (Anguilla anguilla)-Vibrio vulnificus interaction in the gills: Role of the RtxA13 toxin.</title>
        <authorList>
            <person name="Callol A."/>
            <person name="Pajuelo D."/>
            <person name="Ebbesson L."/>
            <person name="Teles M."/>
            <person name="MacKenzie S."/>
            <person name="Amaro C."/>
        </authorList>
    </citation>
    <scope>NUCLEOTIDE SEQUENCE</scope>
</reference>
<proteinExistence type="predicted"/>
<dbReference type="AlphaFoldDB" id="A0A0E9SKB9"/>
<name>A0A0E9SKB9_ANGAN</name>
<accession>A0A0E9SKB9</accession>